<dbReference type="GeneID" id="19273206"/>
<protein>
    <recommendedName>
        <fullName evidence="5">UBA domain-containing protein</fullName>
    </recommendedName>
</protein>
<sequence>MAWNQEPAEDDIHTLLDLSGHCFTRNEAIARLKNNGLDITRAMNEFFDDTTSGSKYKNEWDENVWTADREGPQNTAGVQFNVQGPDVTSSHFDISSGAPTRPPSRANNRSPMGAPTTQADEDADLQRALAESAAESGLPPQESGIIGSDVNEKKFGPATRTEYEQDQWAMVPTKLAALTQQTPEIPPSNRKRTDAAPAFLQTSQDHRLGALVTILANIPLARNALLSCGDLARTYGYDNQWWQSKHDLPQGHPNFHDELHRLVAFLDGTDRAYGSVDSLASTIALESDPDSPWAVFDAEEGFLNVLKQDFEVSGNPAIKPLVSHAATVRLGHSDDDEGFEIVNLSLLTIPLVESQSQMINNIYNALDTVFWNEATTTSGFPQSGSATSFFTEAGDIFAIRIGGDGLCKPCDIPLTLYLDRYMESRRQDALIIQRHINVHQFGLMKLKSLEETTQTYDVTGLNDQKQVNWLQVQSSRRQSLEHAIIMLNSHLTQQRQRAQMRSTDQKCQGGEKITDDYQITICSEETPCELTEAEQENEENLKAAIATAREELTKLDAELEYAKDCIRFIEDGLEHLSLKLTVREDEASPGFVEKYIHIRDPKGVEPDIYEPNEWNPTHKYLLSGVATTNEITYVCTRRAPNLIETSDQVEPREQWWRLVYAAHEKNPISVEKSDAESVLIAAGSESKYPIMVYASETALEAEPIQLSEALRTFVRADNKVFQKELSSEQTRTGAQQPEPDAPLRLTAQTIEAIPEAEERWGAKGKRKLSVGSSNATIDSGDSRDVNMAFSGAIPPERLNEHYGELGSPAAQQPARMGGLVESLEKCQTSEPHRDQEMEGVNDDMGKSPEMQERVGSHSPFMMRRPVEKASQAASNSTEAVDMDKMEVEVEHHEG</sequence>
<dbReference type="PANTHER" id="PTHR39597:SF1">
    <property type="entry name" value="UBA DOMAIN-CONTAINING PROTEIN RUP1"/>
    <property type="match status" value="1"/>
</dbReference>
<evidence type="ECO:0008006" key="5">
    <source>
        <dbReference type="Google" id="ProtNLM"/>
    </source>
</evidence>
<reference evidence="4" key="1">
    <citation type="journal article" date="2015" name="BMC Genomics">
        <title>Genomic and transcriptomic analysis of the endophytic fungus Pestalotiopsis fici reveals its lifestyle and high potential for synthesis of natural products.</title>
        <authorList>
            <person name="Wang X."/>
            <person name="Zhang X."/>
            <person name="Liu L."/>
            <person name="Xiang M."/>
            <person name="Wang W."/>
            <person name="Sun X."/>
            <person name="Che Y."/>
            <person name="Guo L."/>
            <person name="Liu G."/>
            <person name="Guo L."/>
            <person name="Wang C."/>
            <person name="Yin W.B."/>
            <person name="Stadler M."/>
            <person name="Zhang X."/>
            <person name="Liu X."/>
        </authorList>
    </citation>
    <scope>NUCLEOTIDE SEQUENCE [LARGE SCALE GENOMIC DNA]</scope>
    <source>
        <strain evidence="4">W106-1 / CGMCC3.15140</strain>
    </source>
</reference>
<feature type="compositionally biased region" description="Polar residues" evidence="2">
    <location>
        <begin position="72"/>
        <end position="93"/>
    </location>
</feature>
<dbReference type="HOGENOM" id="CLU_005620_1_1_1"/>
<dbReference type="GO" id="GO:0005829">
    <property type="term" value="C:cytosol"/>
    <property type="evidence" value="ECO:0007669"/>
    <property type="project" value="TreeGrafter"/>
</dbReference>
<dbReference type="KEGG" id="pfy:PFICI_08193"/>
<keyword evidence="1" id="KW-0175">Coiled coil</keyword>
<feature type="compositionally biased region" description="Basic and acidic residues" evidence="2">
    <location>
        <begin position="843"/>
        <end position="855"/>
    </location>
</feature>
<feature type="region of interest" description="Disordered" evidence="2">
    <location>
        <begin position="759"/>
        <end position="782"/>
    </location>
</feature>
<dbReference type="AlphaFoldDB" id="W3X3T0"/>
<dbReference type="PROSITE" id="PS50330">
    <property type="entry name" value="UIM"/>
    <property type="match status" value="1"/>
</dbReference>
<organism evidence="3 4">
    <name type="scientific">Pestalotiopsis fici (strain W106-1 / CGMCC3.15140)</name>
    <dbReference type="NCBI Taxonomy" id="1229662"/>
    <lineage>
        <taxon>Eukaryota</taxon>
        <taxon>Fungi</taxon>
        <taxon>Dikarya</taxon>
        <taxon>Ascomycota</taxon>
        <taxon>Pezizomycotina</taxon>
        <taxon>Sordariomycetes</taxon>
        <taxon>Xylariomycetidae</taxon>
        <taxon>Amphisphaeriales</taxon>
        <taxon>Sporocadaceae</taxon>
        <taxon>Pestalotiopsis</taxon>
    </lineage>
</organism>
<evidence type="ECO:0000313" key="4">
    <source>
        <dbReference type="Proteomes" id="UP000030651"/>
    </source>
</evidence>
<feature type="compositionally biased region" description="Polar residues" evidence="2">
    <location>
        <begin position="105"/>
        <end position="118"/>
    </location>
</feature>
<dbReference type="OMA" id="WAMTLFN"/>
<dbReference type="InterPro" id="IPR003903">
    <property type="entry name" value="UIM_dom"/>
</dbReference>
<gene>
    <name evidence="3" type="ORF">PFICI_08193</name>
</gene>
<dbReference type="STRING" id="1229662.W3X3T0"/>
<feature type="region of interest" description="Disordered" evidence="2">
    <location>
        <begin position="828"/>
        <end position="894"/>
    </location>
</feature>
<dbReference type="GO" id="GO:0005634">
    <property type="term" value="C:nucleus"/>
    <property type="evidence" value="ECO:0007669"/>
    <property type="project" value="TreeGrafter"/>
</dbReference>
<dbReference type="OrthoDB" id="4489171at2759"/>
<proteinExistence type="predicted"/>
<feature type="region of interest" description="Disordered" evidence="2">
    <location>
        <begin position="798"/>
        <end position="817"/>
    </location>
</feature>
<feature type="compositionally biased region" description="Basic and acidic residues" evidence="2">
    <location>
        <begin position="881"/>
        <end position="894"/>
    </location>
</feature>
<dbReference type="Proteomes" id="UP000030651">
    <property type="component" value="Unassembled WGS sequence"/>
</dbReference>
<dbReference type="GO" id="GO:0016579">
    <property type="term" value="P:protein deubiquitination"/>
    <property type="evidence" value="ECO:0007669"/>
    <property type="project" value="TreeGrafter"/>
</dbReference>
<dbReference type="eggNOG" id="ENOG502S0Z0">
    <property type="taxonomic scope" value="Eukaryota"/>
</dbReference>
<dbReference type="InterPro" id="IPR055335">
    <property type="entry name" value="Ucp6/RUP1"/>
</dbReference>
<evidence type="ECO:0000313" key="3">
    <source>
        <dbReference type="EMBL" id="ETS80664.1"/>
    </source>
</evidence>
<feature type="coiled-coil region" evidence="1">
    <location>
        <begin position="531"/>
        <end position="558"/>
    </location>
</feature>
<evidence type="ECO:0000256" key="2">
    <source>
        <dbReference type="SAM" id="MobiDB-lite"/>
    </source>
</evidence>
<dbReference type="RefSeq" id="XP_007834965.1">
    <property type="nucleotide sequence ID" value="XM_007836774.1"/>
</dbReference>
<accession>W3X3T0</accession>
<evidence type="ECO:0000256" key="1">
    <source>
        <dbReference type="SAM" id="Coils"/>
    </source>
</evidence>
<name>W3X3T0_PESFW</name>
<dbReference type="EMBL" id="KI912113">
    <property type="protein sequence ID" value="ETS80664.1"/>
    <property type="molecule type" value="Genomic_DNA"/>
</dbReference>
<feature type="region of interest" description="Disordered" evidence="2">
    <location>
        <begin position="69"/>
        <end position="153"/>
    </location>
</feature>
<dbReference type="PANTHER" id="PTHR39597">
    <property type="entry name" value="UBA DOMAIN-CONTAINING PROTEIN RUP1"/>
    <property type="match status" value="1"/>
</dbReference>
<feature type="compositionally biased region" description="Polar residues" evidence="2">
    <location>
        <begin position="770"/>
        <end position="779"/>
    </location>
</feature>
<keyword evidence="4" id="KW-1185">Reference proteome</keyword>
<dbReference type="InParanoid" id="W3X3T0"/>